<dbReference type="SMART" id="SM00313">
    <property type="entry name" value="PXA"/>
    <property type="match status" value="1"/>
</dbReference>
<accession>A0AAN9VLQ9</accession>
<feature type="domain" description="PXA" evidence="6">
    <location>
        <begin position="93"/>
        <end position="351"/>
    </location>
</feature>
<dbReference type="InterPro" id="IPR001683">
    <property type="entry name" value="PX_dom"/>
</dbReference>
<evidence type="ECO:0000313" key="7">
    <source>
        <dbReference type="EMBL" id="KAK7867265.1"/>
    </source>
</evidence>
<dbReference type="AlphaFoldDB" id="A0AAN9VLQ9"/>
<evidence type="ECO:0000259" key="6">
    <source>
        <dbReference type="PROSITE" id="PS51207"/>
    </source>
</evidence>
<dbReference type="Gene3D" id="3.30.1520.10">
    <property type="entry name" value="Phox-like domain"/>
    <property type="match status" value="1"/>
</dbReference>
<dbReference type="SUPFAM" id="SSF48097">
    <property type="entry name" value="Regulator of G-protein signaling, RGS"/>
    <property type="match status" value="1"/>
</dbReference>
<dbReference type="InterPro" id="IPR036871">
    <property type="entry name" value="PX_dom_sf"/>
</dbReference>
<feature type="compositionally biased region" description="Polar residues" evidence="2">
    <location>
        <begin position="236"/>
        <end position="249"/>
    </location>
</feature>
<dbReference type="SUPFAM" id="SSF81995">
    <property type="entry name" value="beta-sandwich domain of Sec23/24"/>
    <property type="match status" value="1"/>
</dbReference>
<dbReference type="PANTHER" id="PTHR22775">
    <property type="entry name" value="SORTING NEXIN"/>
    <property type="match status" value="1"/>
</dbReference>
<keyword evidence="3" id="KW-1133">Transmembrane helix</keyword>
<dbReference type="InterPro" id="IPR016137">
    <property type="entry name" value="RGS"/>
</dbReference>
<dbReference type="CDD" id="cd06873">
    <property type="entry name" value="PX_SNX13"/>
    <property type="match status" value="1"/>
</dbReference>
<feature type="compositionally biased region" description="Low complexity" evidence="2">
    <location>
        <begin position="209"/>
        <end position="235"/>
    </location>
</feature>
<keyword evidence="3" id="KW-0472">Membrane</keyword>
<dbReference type="PANTHER" id="PTHR22775:SF3">
    <property type="entry name" value="SORTING NEXIN-13"/>
    <property type="match status" value="1"/>
</dbReference>
<dbReference type="Pfam" id="PF00615">
    <property type="entry name" value="RGS"/>
    <property type="match status" value="1"/>
</dbReference>
<dbReference type="Pfam" id="PF02194">
    <property type="entry name" value="PXA"/>
    <property type="match status" value="1"/>
</dbReference>
<dbReference type="EMBL" id="JAZDUA010000124">
    <property type="protein sequence ID" value="KAK7867265.1"/>
    <property type="molecule type" value="Genomic_DNA"/>
</dbReference>
<dbReference type="GO" id="GO:0035091">
    <property type="term" value="F:phosphatidylinositol binding"/>
    <property type="evidence" value="ECO:0007669"/>
    <property type="project" value="InterPro"/>
</dbReference>
<evidence type="ECO:0000256" key="3">
    <source>
        <dbReference type="SAM" id="Phobius"/>
    </source>
</evidence>
<dbReference type="InterPro" id="IPR037437">
    <property type="entry name" value="SNX13_PX"/>
</dbReference>
<dbReference type="InterPro" id="IPR044926">
    <property type="entry name" value="RGS_subdomain_2"/>
</dbReference>
<evidence type="ECO:0008006" key="9">
    <source>
        <dbReference type="Google" id="ProtNLM"/>
    </source>
</evidence>
<dbReference type="SMART" id="SM00312">
    <property type="entry name" value="PX"/>
    <property type="match status" value="1"/>
</dbReference>
<evidence type="ECO:0000256" key="2">
    <source>
        <dbReference type="SAM" id="MobiDB-lite"/>
    </source>
</evidence>
<protein>
    <recommendedName>
        <fullName evidence="9">Sorting nexin 13</fullName>
    </recommendedName>
</protein>
<reference evidence="7 8" key="1">
    <citation type="submission" date="2024-03" db="EMBL/GenBank/DDBJ databases">
        <title>The genome assembly and annotation of the cricket Gryllus longicercus Weissman &amp; Gray.</title>
        <authorList>
            <person name="Szrajer S."/>
            <person name="Gray D."/>
            <person name="Ylla G."/>
        </authorList>
    </citation>
    <scope>NUCLEOTIDE SEQUENCE [LARGE SCALE GENOMIC DNA]</scope>
    <source>
        <strain evidence="7">DAG 2021-001</strain>
        <tissue evidence="7">Whole body minus gut</tissue>
    </source>
</reference>
<organism evidence="7 8">
    <name type="scientific">Gryllus longicercus</name>
    <dbReference type="NCBI Taxonomy" id="2509291"/>
    <lineage>
        <taxon>Eukaryota</taxon>
        <taxon>Metazoa</taxon>
        <taxon>Ecdysozoa</taxon>
        <taxon>Arthropoda</taxon>
        <taxon>Hexapoda</taxon>
        <taxon>Insecta</taxon>
        <taxon>Pterygota</taxon>
        <taxon>Neoptera</taxon>
        <taxon>Polyneoptera</taxon>
        <taxon>Orthoptera</taxon>
        <taxon>Ensifera</taxon>
        <taxon>Gryllidea</taxon>
        <taxon>Grylloidea</taxon>
        <taxon>Gryllidae</taxon>
        <taxon>Gryllinae</taxon>
        <taxon>Gryllus</taxon>
    </lineage>
</organism>
<dbReference type="SMART" id="SM00315">
    <property type="entry name" value="RGS"/>
    <property type="match status" value="1"/>
</dbReference>
<dbReference type="Proteomes" id="UP001378592">
    <property type="component" value="Unassembled WGS sequence"/>
</dbReference>
<feature type="domain" description="RGS" evidence="4">
    <location>
        <begin position="449"/>
        <end position="575"/>
    </location>
</feature>
<feature type="domain" description="PX" evidence="5">
    <location>
        <begin position="689"/>
        <end position="810"/>
    </location>
</feature>
<keyword evidence="8" id="KW-1185">Reference proteome</keyword>
<sequence>MNHTILGWGSLVVILFITTFGFWWCITIALSLAVFLVGGLTFLCLKHVEATQKYYINLYRSRTESPKPGLSKVTLLLDEPQKPFKLDRRLTGSHVIDESLQEIIGYVLRDYVSPWYNRVSTEEEFPHEVRQTAQKIIITFACKMKEVDWIPYLTTRLVDDAASHLRLFRQAREKVKQKSKPGTRSSDASSSSTSPAEVKRSDRQLSTKQHLQSQQHQQQQQQQLQQQQQQQQEQSTDGNSAALNISPNSIPSKLSSTDLEALFFDLEVTMEDNLLCRDLVCTDGENEKQYLQDLSEVLLFLLMPADDFHCKPLRFLLRELLVSSVVVPLLRLFSDPDYINQMIIWLCKEIPLTSDVFLTALRVTDNKDELYATRDIVTREIAQLRSRDSGGDDDAAIKQQLSSLLYVRKVIDNRLQRLKEGSDTDSVGLPSHIDWNRLLTPGCKLFSLPLDVVLKNNIALAYFIDYMTSIGAQAYLFFYLNVEGWRVSAEQQISDHELQKLKGSGDLKQTNPTLENMKEAAYSIFEQYLSEKASPRLRIEETLIKKLLFRMRSEPPNETWFDEVQAAVYDKLQSEDRFLPGFRVSIGYVKLLAELDLLKDPSSRSDEEDSQSLDEMSLSDNVSLASFDSDVAVSEPPSVSAGAIAASVEASIAPILASSSHASVGEGASSKSSISMDVPSKQQLQQGPFTLQAEIIETGIVNDHGKTYGIYAVAVAKVFENGYQEKWHVYRRYSDFHDLYQKVKEKYGDLGKLTFPGKKTFHNMERAVLEKRMKMLNDYLQILLQAGVVETHPQLQGMLLQFLEQGDYDKGVTGGHISRTFDTLVNPLKSSMRTMGQAVRTMPDNLLSTVDGVMDGISKVFQTRSIRPSGFYESMKVGASLHIETDDNIPLRIMLLLMDEVFDLKSRNQWLRRRIVTLLRQIIRTMFGDIVNRRILDYVSYMTSPEQVADYLRAFKQSIWPNGTKAEPRSPRGEATRMRTRVAAKVALLSSLSDELKHIIGSETTRRGLLCVFELFQHPVLNRRLLYVLLEGILETLFPQHNFSAIFRKLHSRSPRVRNDFKTLQRSRQDLRR</sequence>
<keyword evidence="3" id="KW-0812">Transmembrane</keyword>
<dbReference type="Pfam" id="PF00787">
    <property type="entry name" value="PX"/>
    <property type="match status" value="1"/>
</dbReference>
<dbReference type="PROSITE" id="PS50195">
    <property type="entry name" value="PX"/>
    <property type="match status" value="1"/>
</dbReference>
<evidence type="ECO:0000259" key="5">
    <source>
        <dbReference type="PROSITE" id="PS50195"/>
    </source>
</evidence>
<dbReference type="InterPro" id="IPR003114">
    <property type="entry name" value="Phox_assoc"/>
</dbReference>
<evidence type="ECO:0000313" key="8">
    <source>
        <dbReference type="Proteomes" id="UP001378592"/>
    </source>
</evidence>
<dbReference type="Pfam" id="PF08628">
    <property type="entry name" value="Nexin_C"/>
    <property type="match status" value="1"/>
</dbReference>
<evidence type="ECO:0000259" key="4">
    <source>
        <dbReference type="PROSITE" id="PS50132"/>
    </source>
</evidence>
<feature type="transmembrane region" description="Helical" evidence="3">
    <location>
        <begin position="12"/>
        <end position="45"/>
    </location>
</feature>
<dbReference type="InterPro" id="IPR036305">
    <property type="entry name" value="RGS_sf"/>
</dbReference>
<dbReference type="InterPro" id="IPR013937">
    <property type="entry name" value="Sorting_nexin_C"/>
</dbReference>
<evidence type="ECO:0000256" key="1">
    <source>
        <dbReference type="ARBA" id="ARBA00010883"/>
    </source>
</evidence>
<gene>
    <name evidence="7" type="ORF">R5R35_000249</name>
</gene>
<feature type="region of interest" description="Disordered" evidence="2">
    <location>
        <begin position="172"/>
        <end position="249"/>
    </location>
</feature>
<dbReference type="GO" id="GO:0005769">
    <property type="term" value="C:early endosome"/>
    <property type="evidence" value="ECO:0007669"/>
    <property type="project" value="TreeGrafter"/>
</dbReference>
<dbReference type="PROSITE" id="PS51207">
    <property type="entry name" value="PXA"/>
    <property type="match status" value="1"/>
</dbReference>
<name>A0AAN9VLQ9_9ORTH</name>
<dbReference type="Gene3D" id="1.10.167.10">
    <property type="entry name" value="Regulator of G-protein Signalling 4, domain 2"/>
    <property type="match status" value="1"/>
</dbReference>
<dbReference type="PROSITE" id="PS50132">
    <property type="entry name" value="RGS"/>
    <property type="match status" value="1"/>
</dbReference>
<feature type="compositionally biased region" description="Low complexity" evidence="2">
    <location>
        <begin position="185"/>
        <end position="194"/>
    </location>
</feature>
<proteinExistence type="inferred from homology"/>
<comment type="similarity">
    <text evidence="1">Belongs to the sorting nexin family.</text>
</comment>
<comment type="caution">
    <text evidence="7">The sequence shown here is derived from an EMBL/GenBank/DDBJ whole genome shotgun (WGS) entry which is preliminary data.</text>
</comment>
<dbReference type="SUPFAM" id="SSF64268">
    <property type="entry name" value="PX domain"/>
    <property type="match status" value="1"/>
</dbReference>